<dbReference type="SUPFAM" id="SSF51735">
    <property type="entry name" value="NAD(P)-binding Rossmann-fold domains"/>
    <property type="match status" value="1"/>
</dbReference>
<dbReference type="PANTHER" id="PTHR42683">
    <property type="entry name" value="ALDEHYDE REDUCTASE"/>
    <property type="match status" value="1"/>
</dbReference>
<dbReference type="GO" id="GO:0046872">
    <property type="term" value="F:metal ion binding"/>
    <property type="evidence" value="ECO:0007669"/>
    <property type="project" value="UniProtKB-KW"/>
</dbReference>
<dbReference type="Proteomes" id="UP000585474">
    <property type="component" value="Unassembled WGS sequence"/>
</dbReference>
<dbReference type="GO" id="GO:0016616">
    <property type="term" value="F:oxidoreductase activity, acting on the CH-OH group of donors, NAD or NADP as acceptor"/>
    <property type="evidence" value="ECO:0007669"/>
    <property type="project" value="InterPro"/>
</dbReference>
<keyword evidence="3" id="KW-0560">Oxidoreductase</keyword>
<evidence type="ECO:0000313" key="5">
    <source>
        <dbReference type="EMBL" id="GFY81019.1"/>
    </source>
</evidence>
<protein>
    <submittedName>
        <fullName evidence="5">Uncharacterized protein</fullName>
    </submittedName>
</protein>
<dbReference type="EMBL" id="BJWL01000001">
    <property type="protein sequence ID" value="GFY81019.1"/>
    <property type="molecule type" value="Genomic_DNA"/>
</dbReference>
<proteinExistence type="predicted"/>
<keyword evidence="2" id="KW-0862">Zinc</keyword>
<dbReference type="InterPro" id="IPR047109">
    <property type="entry name" value="CAD-like"/>
</dbReference>
<dbReference type="OrthoDB" id="1879366at2759"/>
<comment type="caution">
    <text evidence="5">The sequence shown here is derived from an EMBL/GenBank/DDBJ whole genome shotgun (WGS) entry which is preliminary data.</text>
</comment>
<dbReference type="InterPro" id="IPR036291">
    <property type="entry name" value="NAD(P)-bd_dom_sf"/>
</dbReference>
<gene>
    <name evidence="5" type="ORF">Acr_01g0008280</name>
</gene>
<evidence type="ECO:0000256" key="3">
    <source>
        <dbReference type="ARBA" id="ARBA00023002"/>
    </source>
</evidence>
<feature type="region of interest" description="Disordered" evidence="4">
    <location>
        <begin position="19"/>
        <end position="90"/>
    </location>
</feature>
<keyword evidence="6" id="KW-1185">Reference proteome</keyword>
<evidence type="ECO:0000313" key="6">
    <source>
        <dbReference type="Proteomes" id="UP000585474"/>
    </source>
</evidence>
<reference evidence="5 6" key="1">
    <citation type="submission" date="2019-07" db="EMBL/GenBank/DDBJ databases">
        <title>De Novo Assembly of kiwifruit Actinidia rufa.</title>
        <authorList>
            <person name="Sugita-Konishi S."/>
            <person name="Sato K."/>
            <person name="Mori E."/>
            <person name="Abe Y."/>
            <person name="Kisaki G."/>
            <person name="Hamano K."/>
            <person name="Suezawa K."/>
            <person name="Otani M."/>
            <person name="Fukuda T."/>
            <person name="Manabe T."/>
            <person name="Gomi K."/>
            <person name="Tabuchi M."/>
            <person name="Akimitsu K."/>
            <person name="Kataoka I."/>
        </authorList>
    </citation>
    <scope>NUCLEOTIDE SEQUENCE [LARGE SCALE GENOMIC DNA]</scope>
    <source>
        <strain evidence="6">cv. Fuchu</strain>
    </source>
</reference>
<dbReference type="AlphaFoldDB" id="A0A7J0E4Z2"/>
<name>A0A7J0E4Z2_9ERIC</name>
<evidence type="ECO:0000256" key="1">
    <source>
        <dbReference type="ARBA" id="ARBA00022723"/>
    </source>
</evidence>
<evidence type="ECO:0000256" key="2">
    <source>
        <dbReference type="ARBA" id="ARBA00022833"/>
    </source>
</evidence>
<dbReference type="Gene3D" id="3.40.50.720">
    <property type="entry name" value="NAD(P)-binding Rossmann-like Domain"/>
    <property type="match status" value="1"/>
</dbReference>
<accession>A0A7J0E4Z2</accession>
<sequence length="151" mass="17112">MHMGQDWTTTYPEFCPEQNKRLHDRLSPTLYPRPNSPEAISPETPCPVPTNKRDHRVLKNSQGRDFGLGRSWPFRRSHSQGHGTPRDKEMQRAKNSLDYILDTIPAVHDLRSHLNLLKVDGKLLIVGAVPKPLQFDASDLILGMPLLSTKA</sequence>
<keyword evidence="1" id="KW-0479">Metal-binding</keyword>
<organism evidence="5 6">
    <name type="scientific">Actinidia rufa</name>
    <dbReference type="NCBI Taxonomy" id="165716"/>
    <lineage>
        <taxon>Eukaryota</taxon>
        <taxon>Viridiplantae</taxon>
        <taxon>Streptophyta</taxon>
        <taxon>Embryophyta</taxon>
        <taxon>Tracheophyta</taxon>
        <taxon>Spermatophyta</taxon>
        <taxon>Magnoliopsida</taxon>
        <taxon>eudicotyledons</taxon>
        <taxon>Gunneridae</taxon>
        <taxon>Pentapetalae</taxon>
        <taxon>asterids</taxon>
        <taxon>Ericales</taxon>
        <taxon>Actinidiaceae</taxon>
        <taxon>Actinidia</taxon>
    </lineage>
</organism>
<evidence type="ECO:0000256" key="4">
    <source>
        <dbReference type="SAM" id="MobiDB-lite"/>
    </source>
</evidence>